<dbReference type="InterPro" id="IPR037401">
    <property type="entry name" value="SnoaL-like"/>
</dbReference>
<dbReference type="SUPFAM" id="SSF54427">
    <property type="entry name" value="NTF2-like"/>
    <property type="match status" value="1"/>
</dbReference>
<dbReference type="InterPro" id="IPR032710">
    <property type="entry name" value="NTF2-like_dom_sf"/>
</dbReference>
<sequence>MASSSIQDTAIEFLTLCASGDVRTAYERHVAAGFRHHNPHFRSDRTSLLEAMEKSAAEAPNTSFDVKQAIAAGDTVAVLSQVQRVQQGFNYAVVHILRFEDSKIAEMWDVGQEIPADSPNELGMF</sequence>
<dbReference type="Gene3D" id="3.10.450.50">
    <property type="match status" value="1"/>
</dbReference>
<name>A0ABY6BD60_9GAMM</name>
<evidence type="ECO:0000313" key="3">
    <source>
        <dbReference type="Proteomes" id="UP001064632"/>
    </source>
</evidence>
<dbReference type="EMBL" id="CP104694">
    <property type="protein sequence ID" value="UXI65847.1"/>
    <property type="molecule type" value="Genomic_DNA"/>
</dbReference>
<feature type="domain" description="SnoaL-like" evidence="1">
    <location>
        <begin position="12"/>
        <end position="107"/>
    </location>
</feature>
<dbReference type="Proteomes" id="UP001064632">
    <property type="component" value="Chromosome"/>
</dbReference>
<accession>A0ABY6BD60</accession>
<proteinExistence type="predicted"/>
<evidence type="ECO:0000313" key="2">
    <source>
        <dbReference type="EMBL" id="UXI65847.1"/>
    </source>
</evidence>
<dbReference type="Pfam" id="PF12680">
    <property type="entry name" value="SnoaL_2"/>
    <property type="match status" value="1"/>
</dbReference>
<keyword evidence="3" id="KW-1185">Reference proteome</keyword>
<evidence type="ECO:0000259" key="1">
    <source>
        <dbReference type="Pfam" id="PF12680"/>
    </source>
</evidence>
<dbReference type="RefSeq" id="WP_261692843.1">
    <property type="nucleotide sequence ID" value="NZ_CP104694.1"/>
</dbReference>
<protein>
    <submittedName>
        <fullName evidence="2">Ester cyclase</fullName>
    </submittedName>
</protein>
<gene>
    <name evidence="2" type="ORF">N4264_13870</name>
</gene>
<reference evidence="2" key="1">
    <citation type="submission" date="2022-09" db="EMBL/GenBank/DDBJ databases">
        <title>Tahibacter sp. nov., isolated from a fresh water.</title>
        <authorList>
            <person name="Baek J.H."/>
            <person name="Lee J.K."/>
            <person name="Kim J.M."/>
            <person name="Jeon C.O."/>
        </authorList>
    </citation>
    <scope>NUCLEOTIDE SEQUENCE</scope>
    <source>
        <strain evidence="2">W38</strain>
    </source>
</reference>
<organism evidence="2 3">
    <name type="scientific">Tahibacter amnicola</name>
    <dbReference type="NCBI Taxonomy" id="2976241"/>
    <lineage>
        <taxon>Bacteria</taxon>
        <taxon>Pseudomonadati</taxon>
        <taxon>Pseudomonadota</taxon>
        <taxon>Gammaproteobacteria</taxon>
        <taxon>Lysobacterales</taxon>
        <taxon>Rhodanobacteraceae</taxon>
        <taxon>Tahibacter</taxon>
    </lineage>
</organism>